<keyword evidence="2 5" id="KW-0808">Transferase</keyword>
<dbReference type="AlphaFoldDB" id="A0A2S8A8V7"/>
<proteinExistence type="predicted"/>
<feature type="domain" description="Phospholipid/glycerol acyltransferase" evidence="4">
    <location>
        <begin position="30"/>
        <end position="139"/>
    </location>
</feature>
<protein>
    <submittedName>
        <fullName evidence="5">Glycerol acyltransferase</fullName>
    </submittedName>
</protein>
<keyword evidence="3 5" id="KW-0012">Acyltransferase</keyword>
<comment type="caution">
    <text evidence="5">The sequence shown here is derived from an EMBL/GenBank/DDBJ whole genome shotgun (WGS) entry which is preliminary data.</text>
</comment>
<gene>
    <name evidence="5" type="ORF">C4S77_09040</name>
</gene>
<evidence type="ECO:0000256" key="1">
    <source>
        <dbReference type="ARBA" id="ARBA00005189"/>
    </source>
</evidence>
<dbReference type="SUPFAM" id="SSF69593">
    <property type="entry name" value="Glycerol-3-phosphate (1)-acyltransferase"/>
    <property type="match status" value="1"/>
</dbReference>
<dbReference type="Pfam" id="PF01553">
    <property type="entry name" value="Acyltransferase"/>
    <property type="match status" value="1"/>
</dbReference>
<dbReference type="PANTHER" id="PTHR10434:SF9">
    <property type="entry name" value="PHOSPHOLIPID_GLYCEROL ACYLTRANSFERASE DOMAIN-CONTAINING PROTEIN"/>
    <property type="match status" value="1"/>
</dbReference>
<evidence type="ECO:0000313" key="5">
    <source>
        <dbReference type="EMBL" id="PQL90993.1"/>
    </source>
</evidence>
<accession>A0A2S8A8V7</accession>
<sequence length="186" mass="21726">MKKNLGKFMLWIAGWKLLSNFSIEDLKKSVIICAPHTSNWDFYYCLACFWSIGIPYKIMIKDNYTKPWYGFIFKSLGCIGVNRKQRNNLVEYTASLIKKSDSMALINTPEGTRSWAKEWKKGFYYIAKSAEVPVVLAYADYKNKIAGVKKIINIEGKTVEEVFKEIEDFYKPEMAKYPKNYNPKIY</sequence>
<comment type="pathway">
    <text evidence="1">Lipid metabolism.</text>
</comment>
<dbReference type="Proteomes" id="UP000238042">
    <property type="component" value="Unassembled WGS sequence"/>
</dbReference>
<organism evidence="5 6">
    <name type="scientific">Apibacter adventoris</name>
    <dbReference type="NCBI Taxonomy" id="1679466"/>
    <lineage>
        <taxon>Bacteria</taxon>
        <taxon>Pseudomonadati</taxon>
        <taxon>Bacteroidota</taxon>
        <taxon>Flavobacteriia</taxon>
        <taxon>Flavobacteriales</taxon>
        <taxon>Weeksellaceae</taxon>
        <taxon>Apibacter</taxon>
    </lineage>
</organism>
<evidence type="ECO:0000259" key="4">
    <source>
        <dbReference type="SMART" id="SM00563"/>
    </source>
</evidence>
<dbReference type="GO" id="GO:0006654">
    <property type="term" value="P:phosphatidic acid biosynthetic process"/>
    <property type="evidence" value="ECO:0007669"/>
    <property type="project" value="TreeGrafter"/>
</dbReference>
<dbReference type="PANTHER" id="PTHR10434">
    <property type="entry name" value="1-ACYL-SN-GLYCEROL-3-PHOSPHATE ACYLTRANSFERASE"/>
    <property type="match status" value="1"/>
</dbReference>
<evidence type="ECO:0000313" key="6">
    <source>
        <dbReference type="Proteomes" id="UP000238042"/>
    </source>
</evidence>
<dbReference type="GO" id="GO:0003841">
    <property type="term" value="F:1-acylglycerol-3-phosphate O-acyltransferase activity"/>
    <property type="evidence" value="ECO:0007669"/>
    <property type="project" value="TreeGrafter"/>
</dbReference>
<evidence type="ECO:0000256" key="2">
    <source>
        <dbReference type="ARBA" id="ARBA00022679"/>
    </source>
</evidence>
<dbReference type="OrthoDB" id="9796839at2"/>
<keyword evidence="6" id="KW-1185">Reference proteome</keyword>
<dbReference type="SMART" id="SM00563">
    <property type="entry name" value="PlsC"/>
    <property type="match status" value="1"/>
</dbReference>
<reference evidence="5 6" key="1">
    <citation type="submission" date="2018-02" db="EMBL/GenBank/DDBJ databases">
        <title>Genome sequences of Apibacter spp., gut symbionts of Asian honey bees.</title>
        <authorList>
            <person name="Kwong W.K."/>
            <person name="Steele M.I."/>
            <person name="Moran N.A."/>
        </authorList>
    </citation>
    <scope>NUCLEOTIDE SEQUENCE [LARGE SCALE GENOMIC DNA]</scope>
    <source>
        <strain evidence="6">wkB301</strain>
    </source>
</reference>
<dbReference type="InterPro" id="IPR002123">
    <property type="entry name" value="Plipid/glycerol_acylTrfase"/>
</dbReference>
<evidence type="ECO:0000256" key="3">
    <source>
        <dbReference type="ARBA" id="ARBA00023315"/>
    </source>
</evidence>
<dbReference type="EMBL" id="PSZM01000043">
    <property type="protein sequence ID" value="PQL90993.1"/>
    <property type="molecule type" value="Genomic_DNA"/>
</dbReference>
<dbReference type="RefSeq" id="WP_105247265.1">
    <property type="nucleotide sequence ID" value="NZ_PSZM01000043.1"/>
</dbReference>
<name>A0A2S8A8V7_9FLAO</name>